<sequence length="104" mass="11985">MCIEEAWHQDYCTNCLPTWETLIAFNTSWTSLWNWIPGIMRGRRKRLVINRRSLQLVDPTAPSLPKAHHQKGLITGRTSGRIFKCPKTGLILLSSLRKTIELVL</sequence>
<dbReference type="EMBL" id="AVOT02057546">
    <property type="protein sequence ID" value="MBW0551628.1"/>
    <property type="molecule type" value="Genomic_DNA"/>
</dbReference>
<dbReference type="Proteomes" id="UP000765509">
    <property type="component" value="Unassembled WGS sequence"/>
</dbReference>
<evidence type="ECO:0000313" key="1">
    <source>
        <dbReference type="EMBL" id="MBW0551628.1"/>
    </source>
</evidence>
<organism evidence="1 2">
    <name type="scientific">Austropuccinia psidii MF-1</name>
    <dbReference type="NCBI Taxonomy" id="1389203"/>
    <lineage>
        <taxon>Eukaryota</taxon>
        <taxon>Fungi</taxon>
        <taxon>Dikarya</taxon>
        <taxon>Basidiomycota</taxon>
        <taxon>Pucciniomycotina</taxon>
        <taxon>Pucciniomycetes</taxon>
        <taxon>Pucciniales</taxon>
        <taxon>Sphaerophragmiaceae</taxon>
        <taxon>Austropuccinia</taxon>
    </lineage>
</organism>
<protein>
    <submittedName>
        <fullName evidence="1">Uncharacterized protein</fullName>
    </submittedName>
</protein>
<evidence type="ECO:0000313" key="2">
    <source>
        <dbReference type="Proteomes" id="UP000765509"/>
    </source>
</evidence>
<dbReference type="AlphaFoldDB" id="A0A9Q3P7F6"/>
<proteinExistence type="predicted"/>
<gene>
    <name evidence="1" type="ORF">O181_091343</name>
</gene>
<keyword evidence="2" id="KW-1185">Reference proteome</keyword>
<accession>A0A9Q3P7F6</accession>
<name>A0A9Q3P7F6_9BASI</name>
<reference evidence="1" key="1">
    <citation type="submission" date="2021-03" db="EMBL/GenBank/DDBJ databases">
        <title>Draft genome sequence of rust myrtle Austropuccinia psidii MF-1, a brazilian biotype.</title>
        <authorList>
            <person name="Quecine M.C."/>
            <person name="Pachon D.M.R."/>
            <person name="Bonatelli M.L."/>
            <person name="Correr F.H."/>
            <person name="Franceschini L.M."/>
            <person name="Leite T.F."/>
            <person name="Margarido G.R.A."/>
            <person name="Almeida C.A."/>
            <person name="Ferrarezi J.A."/>
            <person name="Labate C.A."/>
        </authorList>
    </citation>
    <scope>NUCLEOTIDE SEQUENCE</scope>
    <source>
        <strain evidence="1">MF-1</strain>
    </source>
</reference>
<comment type="caution">
    <text evidence="1">The sequence shown here is derived from an EMBL/GenBank/DDBJ whole genome shotgun (WGS) entry which is preliminary data.</text>
</comment>